<evidence type="ECO:0000313" key="1">
    <source>
        <dbReference type="EMBL" id="MCX2973592.1"/>
    </source>
</evidence>
<dbReference type="SUPFAM" id="SSF56801">
    <property type="entry name" value="Acetyl-CoA synthetase-like"/>
    <property type="match status" value="1"/>
</dbReference>
<organism evidence="1 2">
    <name type="scientific">Candidatus Seongchinamella marina</name>
    <dbReference type="NCBI Taxonomy" id="2518990"/>
    <lineage>
        <taxon>Bacteria</taxon>
        <taxon>Pseudomonadati</taxon>
        <taxon>Pseudomonadota</taxon>
        <taxon>Gammaproteobacteria</taxon>
        <taxon>Cellvibrionales</taxon>
        <taxon>Halieaceae</taxon>
        <taxon>Seongchinamella</taxon>
    </lineage>
</organism>
<protein>
    <submittedName>
        <fullName evidence="1">Phenylacetate--CoA ligase family protein</fullName>
    </submittedName>
</protein>
<dbReference type="Proteomes" id="UP001143307">
    <property type="component" value="Unassembled WGS sequence"/>
</dbReference>
<dbReference type="InterPro" id="IPR053158">
    <property type="entry name" value="CapK_Type1_Caps_Biosynth"/>
</dbReference>
<keyword evidence="2" id="KW-1185">Reference proteome</keyword>
<reference evidence="1" key="1">
    <citation type="submission" date="2019-02" db="EMBL/GenBank/DDBJ databases">
        <authorList>
            <person name="Li S.-H."/>
        </authorList>
    </citation>
    <scope>NUCLEOTIDE SEQUENCE</scope>
    <source>
        <strain evidence="1">IMCC8485</strain>
    </source>
</reference>
<proteinExistence type="predicted"/>
<sequence>MGLKINQATSLQREREEQMRWPLRNSVPSRQRVEALLSRMLENEFRDLEEMQERIRQRLQEFLLFAVRQVPYYREMIGKLDLRETDFSSQVDLSIFPPLTKTMLREHRDRLMAESVPDGYEAIGGIKSSGTTGEPVQVRLSRRNAQFFGVLKQRELRWFRYAPTGLMAYIRPPDEFPHQSYDDRSKTYHSNQWPYVSNWFETSRAIGCDILLPIDDQLQWLRENHVEYLTVEAGVLESLAFGQENFSHCQDLKGIQAVATQLTTNMRIRAQEAFELRIDQNYGLNEIGIVASRCPEGGRYHVHIEHCLVEIVDEHGQACRPGETGRILVTGLNNLAMPLIRYDTDDMAEVVEGPCPCGRTLPSFERITGRYRRTAYLPGNTWQYWESFRNKIESIPAPISKNFRQYQLHQFQDGAFEFRFISVGDSDSEFTSYVSDSWKEVVESVAPGSNEKFDIRQVDFIPKGMGRKYQNFTSDFSPNEDG</sequence>
<evidence type="ECO:0000313" key="2">
    <source>
        <dbReference type="Proteomes" id="UP001143307"/>
    </source>
</evidence>
<dbReference type="PANTHER" id="PTHR36932">
    <property type="entry name" value="CAPSULAR POLYSACCHARIDE BIOSYNTHESIS PROTEIN"/>
    <property type="match status" value="1"/>
</dbReference>
<dbReference type="EMBL" id="SHNP01000003">
    <property type="protein sequence ID" value="MCX2973592.1"/>
    <property type="molecule type" value="Genomic_DNA"/>
</dbReference>
<dbReference type="Gene3D" id="3.40.50.12780">
    <property type="entry name" value="N-terminal domain of ligase-like"/>
    <property type="match status" value="1"/>
</dbReference>
<name>A0ABT3SW91_9GAMM</name>
<dbReference type="InterPro" id="IPR042099">
    <property type="entry name" value="ANL_N_sf"/>
</dbReference>
<keyword evidence="1" id="KW-0436">Ligase</keyword>
<dbReference type="GO" id="GO:0016874">
    <property type="term" value="F:ligase activity"/>
    <property type="evidence" value="ECO:0007669"/>
    <property type="project" value="UniProtKB-KW"/>
</dbReference>
<comment type="caution">
    <text evidence="1">The sequence shown here is derived from an EMBL/GenBank/DDBJ whole genome shotgun (WGS) entry which is preliminary data.</text>
</comment>
<accession>A0ABT3SW91</accession>
<dbReference type="PANTHER" id="PTHR36932:SF1">
    <property type="entry name" value="CAPSULAR POLYSACCHARIDE BIOSYNTHESIS PROTEIN"/>
    <property type="match status" value="1"/>
</dbReference>
<gene>
    <name evidence="1" type="ORF">EYC87_08370</name>
</gene>